<dbReference type="PANTHER" id="PTHR35534:SF1">
    <property type="entry name" value="LARGE RIBOSOMAL SUBUNIT PROTEIN BL32"/>
    <property type="match status" value="1"/>
</dbReference>
<dbReference type="GO" id="GO:0006412">
    <property type="term" value="P:translation"/>
    <property type="evidence" value="ECO:0007669"/>
    <property type="project" value="UniProtKB-UniRule"/>
</dbReference>
<dbReference type="GO" id="GO:0015934">
    <property type="term" value="C:large ribosomal subunit"/>
    <property type="evidence" value="ECO:0007669"/>
    <property type="project" value="InterPro"/>
</dbReference>
<reference evidence="6" key="1">
    <citation type="journal article" date="2021" name="PeerJ">
        <title>Extensive microbial diversity within the chicken gut microbiome revealed by metagenomics and culture.</title>
        <authorList>
            <person name="Gilroy R."/>
            <person name="Ravi A."/>
            <person name="Getino M."/>
            <person name="Pursley I."/>
            <person name="Horton D.L."/>
            <person name="Alikhan N.F."/>
            <person name="Baker D."/>
            <person name="Gharbi K."/>
            <person name="Hall N."/>
            <person name="Watson M."/>
            <person name="Adriaenssens E.M."/>
            <person name="Foster-Nyarko E."/>
            <person name="Jarju S."/>
            <person name="Secka A."/>
            <person name="Antonio M."/>
            <person name="Oren A."/>
            <person name="Chaudhuri R.R."/>
            <person name="La Ragione R."/>
            <person name="Hildebrand F."/>
            <person name="Pallen M.J."/>
        </authorList>
    </citation>
    <scope>NUCLEOTIDE SEQUENCE</scope>
    <source>
        <strain evidence="6">2189</strain>
    </source>
</reference>
<dbReference type="SUPFAM" id="SSF57829">
    <property type="entry name" value="Zn-binding ribosomal proteins"/>
    <property type="match status" value="1"/>
</dbReference>
<dbReference type="Pfam" id="PF01783">
    <property type="entry name" value="Ribosomal_L32p"/>
    <property type="match status" value="1"/>
</dbReference>
<dbReference type="NCBIfam" id="TIGR01031">
    <property type="entry name" value="rpmF_bact"/>
    <property type="match status" value="1"/>
</dbReference>
<dbReference type="GO" id="GO:0003735">
    <property type="term" value="F:structural constituent of ribosome"/>
    <property type="evidence" value="ECO:0007669"/>
    <property type="project" value="InterPro"/>
</dbReference>
<keyword evidence="2 5" id="KW-0689">Ribosomal protein</keyword>
<dbReference type="InterPro" id="IPR002677">
    <property type="entry name" value="Ribosomal_bL32"/>
</dbReference>
<evidence type="ECO:0000256" key="2">
    <source>
        <dbReference type="ARBA" id="ARBA00022980"/>
    </source>
</evidence>
<evidence type="ECO:0000256" key="5">
    <source>
        <dbReference type="HAMAP-Rule" id="MF_00340"/>
    </source>
</evidence>
<keyword evidence="3 5" id="KW-0687">Ribonucleoprotein</keyword>
<evidence type="ECO:0000256" key="3">
    <source>
        <dbReference type="ARBA" id="ARBA00023274"/>
    </source>
</evidence>
<reference evidence="6" key="2">
    <citation type="submission" date="2021-04" db="EMBL/GenBank/DDBJ databases">
        <authorList>
            <person name="Gilroy R."/>
        </authorList>
    </citation>
    <scope>NUCLEOTIDE SEQUENCE</scope>
    <source>
        <strain evidence="6">2189</strain>
    </source>
</reference>
<evidence type="ECO:0000256" key="4">
    <source>
        <dbReference type="ARBA" id="ARBA00035178"/>
    </source>
</evidence>
<name>A0A9D1W3A0_9FIRM</name>
<dbReference type="Proteomes" id="UP000886847">
    <property type="component" value="Unassembled WGS sequence"/>
</dbReference>
<evidence type="ECO:0000256" key="1">
    <source>
        <dbReference type="ARBA" id="ARBA00008560"/>
    </source>
</evidence>
<evidence type="ECO:0000313" key="7">
    <source>
        <dbReference type="Proteomes" id="UP000886847"/>
    </source>
</evidence>
<dbReference type="InterPro" id="IPR011332">
    <property type="entry name" value="Ribosomal_zn-bd"/>
</dbReference>
<dbReference type="PANTHER" id="PTHR35534">
    <property type="entry name" value="50S RIBOSOMAL PROTEIN L32"/>
    <property type="match status" value="1"/>
</dbReference>
<dbReference type="InterPro" id="IPR044957">
    <property type="entry name" value="Ribosomal_bL32_bact"/>
</dbReference>
<organism evidence="6 7">
    <name type="scientific">Candidatus Borkfalkia faecavium</name>
    <dbReference type="NCBI Taxonomy" id="2838508"/>
    <lineage>
        <taxon>Bacteria</taxon>
        <taxon>Bacillati</taxon>
        <taxon>Bacillota</taxon>
        <taxon>Clostridia</taxon>
        <taxon>Christensenellales</taxon>
        <taxon>Christensenellaceae</taxon>
        <taxon>Candidatus Borkfalkia</taxon>
    </lineage>
</organism>
<protein>
    <recommendedName>
        <fullName evidence="4 5">Large ribosomal subunit protein bL32</fullName>
    </recommendedName>
</protein>
<proteinExistence type="inferred from homology"/>
<evidence type="ECO:0000313" key="6">
    <source>
        <dbReference type="EMBL" id="HIX51077.1"/>
    </source>
</evidence>
<sequence>MAVPKSKQSKQRTNTRYANFKAAAPALVECPHCHELKQPHKVCKKCGYYDGQEVVKVEEDK</sequence>
<accession>A0A9D1W3A0</accession>
<comment type="similarity">
    <text evidence="1 5">Belongs to the bacterial ribosomal protein bL32 family.</text>
</comment>
<dbReference type="AlphaFoldDB" id="A0A9D1W3A0"/>
<comment type="caution">
    <text evidence="6">The sequence shown here is derived from an EMBL/GenBank/DDBJ whole genome shotgun (WGS) entry which is preliminary data.</text>
</comment>
<dbReference type="HAMAP" id="MF_00340">
    <property type="entry name" value="Ribosomal_bL32"/>
    <property type="match status" value="1"/>
</dbReference>
<gene>
    <name evidence="5 6" type="primary">rpmF</name>
    <name evidence="6" type="ORF">H9851_07355</name>
</gene>
<dbReference type="EMBL" id="DXEW01000035">
    <property type="protein sequence ID" value="HIX51077.1"/>
    <property type="molecule type" value="Genomic_DNA"/>
</dbReference>